<evidence type="ECO:0008006" key="4">
    <source>
        <dbReference type="Google" id="ProtNLM"/>
    </source>
</evidence>
<dbReference type="Proteomes" id="UP001600888">
    <property type="component" value="Unassembled WGS sequence"/>
</dbReference>
<feature type="region of interest" description="Disordered" evidence="1">
    <location>
        <begin position="1"/>
        <end position="149"/>
    </location>
</feature>
<feature type="compositionally biased region" description="Polar residues" evidence="1">
    <location>
        <begin position="62"/>
        <end position="75"/>
    </location>
</feature>
<dbReference type="EMBL" id="JBAWTH010000194">
    <property type="protein sequence ID" value="KAL2273252.1"/>
    <property type="molecule type" value="Genomic_DNA"/>
</dbReference>
<accession>A0ABR4DSJ4</accession>
<protein>
    <recommendedName>
        <fullName evidence="4">Serine/threonine-protein kinase ppk6</fullName>
    </recommendedName>
</protein>
<evidence type="ECO:0000313" key="2">
    <source>
        <dbReference type="EMBL" id="KAL2273252.1"/>
    </source>
</evidence>
<feature type="compositionally biased region" description="Basic and acidic residues" evidence="1">
    <location>
        <begin position="350"/>
        <end position="359"/>
    </location>
</feature>
<dbReference type="PANTHER" id="PTHR42084:SF1">
    <property type="entry name" value="SERINE_THREONINE-PROTEIN KINASE PPK6"/>
    <property type="match status" value="1"/>
</dbReference>
<feature type="compositionally biased region" description="Pro residues" evidence="1">
    <location>
        <begin position="82"/>
        <end position="91"/>
    </location>
</feature>
<reference evidence="2 3" key="1">
    <citation type="submission" date="2024-03" db="EMBL/GenBank/DDBJ databases">
        <title>A high-quality draft genome sequence of Diaporthe vaccinii, a causative agent of upright dieback and viscid rot disease in cranberry plants.</title>
        <authorList>
            <person name="Sarrasin M."/>
            <person name="Lang B.F."/>
            <person name="Burger G."/>
        </authorList>
    </citation>
    <scope>NUCLEOTIDE SEQUENCE [LARGE SCALE GENOMIC DNA]</scope>
    <source>
        <strain evidence="2 3">IS7</strain>
    </source>
</reference>
<keyword evidence="3" id="KW-1185">Reference proteome</keyword>
<feature type="compositionally biased region" description="Polar residues" evidence="1">
    <location>
        <begin position="338"/>
        <end position="347"/>
    </location>
</feature>
<gene>
    <name evidence="2" type="ORF">FJTKL_04856</name>
</gene>
<feature type="region of interest" description="Disordered" evidence="1">
    <location>
        <begin position="271"/>
        <end position="442"/>
    </location>
</feature>
<feature type="compositionally biased region" description="Low complexity" evidence="1">
    <location>
        <begin position="13"/>
        <end position="31"/>
    </location>
</feature>
<feature type="region of interest" description="Disordered" evidence="1">
    <location>
        <begin position="164"/>
        <end position="258"/>
    </location>
</feature>
<comment type="caution">
    <text evidence="2">The sequence shown here is derived from an EMBL/GenBank/DDBJ whole genome shotgun (WGS) entry which is preliminary data.</text>
</comment>
<feature type="compositionally biased region" description="Basic and acidic residues" evidence="1">
    <location>
        <begin position="289"/>
        <end position="298"/>
    </location>
</feature>
<dbReference type="PANTHER" id="PTHR42084">
    <property type="entry name" value="YALI0E26631P"/>
    <property type="match status" value="1"/>
</dbReference>
<feature type="compositionally biased region" description="Acidic residues" evidence="1">
    <location>
        <begin position="225"/>
        <end position="251"/>
    </location>
</feature>
<name>A0ABR4DSJ4_9PEZI</name>
<evidence type="ECO:0000313" key="3">
    <source>
        <dbReference type="Proteomes" id="UP001600888"/>
    </source>
</evidence>
<feature type="compositionally biased region" description="Acidic residues" evidence="1">
    <location>
        <begin position="96"/>
        <end position="108"/>
    </location>
</feature>
<sequence length="654" mass="69786">MSADLFAEFGTFNSAPQQQSNQNPNLSNPDPFAFLSSPTTHSASPQSFQPPPPPPQQQQQPWSTVQHRQSATVGWSSFGAPSPAPAVPQQPKPNEAADDDDGWGDFEEAPPSATATHPPVPMPVSTPPVTMGAARHAAASNPPPPMRTRIARVNTLDLMANNWGATVGGKEKSGPAATQTRPSIGATATSSSSLWSTPQETYQAAHPVSKPHANKARPKNNDPDVLFDADDFDGEAPDDDEDDFGDFETGEGEAPVKVSAPAQPAIADLMSLDFGPPATQPAPALVPVPEHKQVRKEAPSQLLSTLSIGGPPRSPTSLYPQPPKSPAFSDRNPFPGLSVTTPVSGSFPQDLKDDAKKSPDPMTAWPDGDSATEKEDWDSFADLPAGASGATPGAGEPSAASSSWDWDAVEPPQVTRTSSAPKAAPRKSSASESIGPPPTNIPPPSILLSIFTELLEEAENKLYKPTANQPAAVKTRIYADPGTLAYLRGYIVLATVAARILVGRRLRWNRDKFLAQGMSISAAGSKGGMKLAGIDKAQSARENREAADVVGVWRDYVGKLKTAVAQANIGMQKQPVKMEPLKVPEINDHMAITTAKMVPTAPKACVICGLKREERVKGVDLEVEDSFGEWWVDHWGHRTCRNFWLGNEEKLRSR</sequence>
<feature type="compositionally biased region" description="Low complexity" evidence="1">
    <location>
        <begin position="418"/>
        <end position="434"/>
    </location>
</feature>
<feature type="compositionally biased region" description="Low complexity" evidence="1">
    <location>
        <begin position="384"/>
        <end position="406"/>
    </location>
</feature>
<proteinExistence type="predicted"/>
<evidence type="ECO:0000256" key="1">
    <source>
        <dbReference type="SAM" id="MobiDB-lite"/>
    </source>
</evidence>
<organism evidence="2 3">
    <name type="scientific">Diaporthe vaccinii</name>
    <dbReference type="NCBI Taxonomy" id="105482"/>
    <lineage>
        <taxon>Eukaryota</taxon>
        <taxon>Fungi</taxon>
        <taxon>Dikarya</taxon>
        <taxon>Ascomycota</taxon>
        <taxon>Pezizomycotina</taxon>
        <taxon>Sordariomycetes</taxon>
        <taxon>Sordariomycetidae</taxon>
        <taxon>Diaporthales</taxon>
        <taxon>Diaporthaceae</taxon>
        <taxon>Diaporthe</taxon>
        <taxon>Diaporthe eres species complex</taxon>
    </lineage>
</organism>